<protein>
    <submittedName>
        <fullName evidence="3">Putative BURP domain-containing protein 17-like</fullName>
        <ecNumber evidence="3">3.4.21.92</ecNumber>
    </submittedName>
</protein>
<gene>
    <name evidence="3" type="ORF">Din_019003</name>
</gene>
<dbReference type="InterPro" id="IPR004873">
    <property type="entry name" value="BURP_dom"/>
</dbReference>
<sequence>MIACLGSKRKKKLKEVSRTEDMGSICCLLFYVLLVLKSAPSSRAREIARGHWNDVNYKEVLYDVQHHVMDDDQKGMHEKHVDDEKIARKHVHLHDDPSSHMDHMDQALNVFFTVNDLKVGKKMAIYFPIKDSPHLLPKEEADSIPFSLPQLPHLLEFFSFSQDSPQPRPWKIQSDTVKLNQSKERPSSAPPPWNPCLIPRVASSDWTPNSKF</sequence>
<organism evidence="3">
    <name type="scientific">Davidia involucrata</name>
    <name type="common">Dove tree</name>
    <dbReference type="NCBI Taxonomy" id="16924"/>
    <lineage>
        <taxon>Eukaryota</taxon>
        <taxon>Viridiplantae</taxon>
        <taxon>Streptophyta</taxon>
        <taxon>Embryophyta</taxon>
        <taxon>Tracheophyta</taxon>
        <taxon>Spermatophyta</taxon>
        <taxon>Magnoliopsida</taxon>
        <taxon>eudicotyledons</taxon>
        <taxon>Gunneridae</taxon>
        <taxon>Pentapetalae</taxon>
        <taxon>asterids</taxon>
        <taxon>Cornales</taxon>
        <taxon>Nyssaceae</taxon>
        <taxon>Davidia</taxon>
    </lineage>
</organism>
<evidence type="ECO:0000313" key="3">
    <source>
        <dbReference type="EMBL" id="MPA49562.1"/>
    </source>
</evidence>
<feature type="region of interest" description="Disordered" evidence="1">
    <location>
        <begin position="162"/>
        <end position="212"/>
    </location>
</feature>
<dbReference type="EC" id="3.4.21.92" evidence="3"/>
<feature type="domain" description="BURP" evidence="2">
    <location>
        <begin position="111"/>
        <end position="212"/>
    </location>
</feature>
<dbReference type="EMBL" id="GHES01019003">
    <property type="protein sequence ID" value="MPA49562.1"/>
    <property type="molecule type" value="Transcribed_RNA"/>
</dbReference>
<accession>A0A5B6ZYA8</accession>
<dbReference type="GO" id="GO:0004252">
    <property type="term" value="F:serine-type endopeptidase activity"/>
    <property type="evidence" value="ECO:0007669"/>
    <property type="project" value="UniProtKB-EC"/>
</dbReference>
<reference evidence="3" key="1">
    <citation type="submission" date="2019-08" db="EMBL/GenBank/DDBJ databases">
        <title>Reference gene set and small RNA set construction with multiple tissues from Davidia involucrata Baill.</title>
        <authorList>
            <person name="Yang H."/>
            <person name="Zhou C."/>
            <person name="Li G."/>
            <person name="Wang J."/>
            <person name="Gao P."/>
            <person name="Wang M."/>
            <person name="Wang R."/>
            <person name="Zhao Y."/>
        </authorList>
    </citation>
    <scope>NUCLEOTIDE SEQUENCE</scope>
    <source>
        <tissue evidence="3">Mixed with DoveR01_LX</tissue>
    </source>
</reference>
<evidence type="ECO:0000256" key="1">
    <source>
        <dbReference type="SAM" id="MobiDB-lite"/>
    </source>
</evidence>
<dbReference type="PANTHER" id="PTHR31236">
    <property type="entry name" value="BURP DOMAIN PROTEIN USPL1-LIKE"/>
    <property type="match status" value="1"/>
</dbReference>
<keyword evidence="3" id="KW-0378">Hydrolase</keyword>
<dbReference type="PROSITE" id="PS51277">
    <property type="entry name" value="BURP"/>
    <property type="match status" value="1"/>
</dbReference>
<dbReference type="AlphaFoldDB" id="A0A5B6ZYA8"/>
<evidence type="ECO:0000259" key="2">
    <source>
        <dbReference type="PROSITE" id="PS51277"/>
    </source>
</evidence>
<dbReference type="InterPro" id="IPR044816">
    <property type="entry name" value="BURP"/>
</dbReference>
<dbReference type="PANTHER" id="PTHR31236:SF32">
    <property type="entry name" value="BURP DOMAIN PROTEIN USPL1-LIKE"/>
    <property type="match status" value="1"/>
</dbReference>
<dbReference type="Pfam" id="PF03181">
    <property type="entry name" value="BURP"/>
    <property type="match status" value="1"/>
</dbReference>
<proteinExistence type="predicted"/>
<name>A0A5B6ZYA8_DAVIN</name>